<gene>
    <name evidence="3" type="ORF">FM105_05545</name>
</gene>
<dbReference type="EMBL" id="FWFF01000008">
    <property type="protein sequence ID" value="SLM96248.1"/>
    <property type="molecule type" value="Genomic_DNA"/>
</dbReference>
<evidence type="ECO:0000259" key="1">
    <source>
        <dbReference type="Pfam" id="PF26035"/>
    </source>
</evidence>
<name>A0A1X6XAM3_9MICO</name>
<evidence type="ECO:0000313" key="4">
    <source>
        <dbReference type="Proteomes" id="UP000196581"/>
    </source>
</evidence>
<dbReference type="Pfam" id="PF26572">
    <property type="entry name" value="DUF8185"/>
    <property type="match status" value="1"/>
</dbReference>
<evidence type="ECO:0000259" key="2">
    <source>
        <dbReference type="Pfam" id="PF26572"/>
    </source>
</evidence>
<reference evidence="4" key="1">
    <citation type="submission" date="2017-02" db="EMBL/GenBank/DDBJ databases">
        <authorList>
            <person name="Dridi B."/>
        </authorList>
    </citation>
    <scope>NUCLEOTIDE SEQUENCE [LARGE SCALE GENOMIC DNA]</scope>
    <source>
        <strain evidence="4">B Co 03.10</strain>
    </source>
</reference>
<dbReference type="RefSeq" id="WP_087005983.1">
    <property type="nucleotide sequence ID" value="NZ_FWFF01000008.1"/>
</dbReference>
<feature type="domain" description="DUF8185" evidence="2">
    <location>
        <begin position="119"/>
        <end position="230"/>
    </location>
</feature>
<organism evidence="3 4">
    <name type="scientific">Brevibacterium yomogidense</name>
    <dbReference type="NCBI Taxonomy" id="946573"/>
    <lineage>
        <taxon>Bacteria</taxon>
        <taxon>Bacillati</taxon>
        <taxon>Actinomycetota</taxon>
        <taxon>Actinomycetes</taxon>
        <taxon>Micrococcales</taxon>
        <taxon>Brevibacteriaceae</taxon>
        <taxon>Brevibacterium</taxon>
    </lineage>
</organism>
<dbReference type="Pfam" id="PF26035">
    <property type="entry name" value="DUF8010"/>
    <property type="match status" value="1"/>
</dbReference>
<dbReference type="InterPro" id="IPR058498">
    <property type="entry name" value="DUF8185"/>
</dbReference>
<dbReference type="InterPro" id="IPR058323">
    <property type="entry name" value="DUF8010"/>
</dbReference>
<feature type="domain" description="DUF8010" evidence="1">
    <location>
        <begin position="2"/>
        <end position="105"/>
    </location>
</feature>
<dbReference type="Proteomes" id="UP000196581">
    <property type="component" value="Unassembled WGS sequence"/>
</dbReference>
<evidence type="ECO:0000313" key="3">
    <source>
        <dbReference type="EMBL" id="SLM96248.1"/>
    </source>
</evidence>
<keyword evidence="4" id="KW-1185">Reference proteome</keyword>
<dbReference type="AlphaFoldDB" id="A0A1X6XAM3"/>
<protein>
    <submittedName>
        <fullName evidence="3">Uncharacterized protein</fullName>
    </submittedName>
</protein>
<accession>A0A1X6XAM3</accession>
<proteinExistence type="predicted"/>
<sequence length="230" mass="24280">MSDDLLIPVDPTALQDWKTLVSRAAHADDDAAVRMAVANDVLVLTVAPLHPHGLGDRMPLVLGMRMLRITTPAMDGLDVVVDARALLDRFARLEADGESVRGISIPPAEVRASWAGISPPRGPWEPLGTVSVGSLRGVAEDGIGEVARGTPERAGSHAVDSLRKQVWSRTALEVGYTPESSDTEHSQPIPAGAAFGAYVLGFLPGDGAAHVLRSGVWTRLSMPGGHVLVR</sequence>